<keyword evidence="2" id="KW-0812">Transmembrane</keyword>
<keyword evidence="2" id="KW-1133">Transmembrane helix</keyword>
<dbReference type="PANTHER" id="PTHR34797">
    <property type="entry name" value="ATG8-INTERACTING PROTEIN 2"/>
    <property type="match status" value="1"/>
</dbReference>
<feature type="compositionally biased region" description="Basic and acidic residues" evidence="1">
    <location>
        <begin position="95"/>
        <end position="109"/>
    </location>
</feature>
<gene>
    <name evidence="3" type="ORF">FCM35_KLT21879</name>
</gene>
<feature type="region of interest" description="Disordered" evidence="1">
    <location>
        <begin position="40"/>
        <end position="59"/>
    </location>
</feature>
<dbReference type="EMBL" id="SWLB01000197">
    <property type="protein sequence ID" value="KAF3319850.1"/>
    <property type="molecule type" value="Genomic_DNA"/>
</dbReference>
<keyword evidence="2" id="KW-0472">Membrane</keyword>
<dbReference type="InterPro" id="IPR040304">
    <property type="entry name" value="ATG8-IP-1/2"/>
</dbReference>
<protein>
    <submittedName>
        <fullName evidence="3">Uncharacterized protein</fullName>
    </submittedName>
</protein>
<dbReference type="PANTHER" id="PTHR34797:SF4">
    <property type="entry name" value="OS02G0821900 PROTEIN"/>
    <property type="match status" value="1"/>
</dbReference>
<dbReference type="OrthoDB" id="604034at2759"/>
<feature type="transmembrane region" description="Helical" evidence="2">
    <location>
        <begin position="174"/>
        <end position="192"/>
    </location>
</feature>
<organism evidence="3 4">
    <name type="scientific">Carex littledalei</name>
    <dbReference type="NCBI Taxonomy" id="544730"/>
    <lineage>
        <taxon>Eukaryota</taxon>
        <taxon>Viridiplantae</taxon>
        <taxon>Streptophyta</taxon>
        <taxon>Embryophyta</taxon>
        <taxon>Tracheophyta</taxon>
        <taxon>Spermatophyta</taxon>
        <taxon>Magnoliopsida</taxon>
        <taxon>Liliopsida</taxon>
        <taxon>Poales</taxon>
        <taxon>Cyperaceae</taxon>
        <taxon>Cyperoideae</taxon>
        <taxon>Cariceae</taxon>
        <taxon>Carex</taxon>
        <taxon>Carex subgen. Euthyceras</taxon>
    </lineage>
</organism>
<name>A0A833Q908_9POAL</name>
<feature type="region of interest" description="Disordered" evidence="1">
    <location>
        <begin position="87"/>
        <end position="110"/>
    </location>
</feature>
<sequence>MITTLDYCMLRYKVLILSEMEEKDKGNDWEVVSLTASTYAAAPGPQTPSPPPSGHRKLDTSYTTKQYEFEPPSSMFMSDHFLLPKEEEMDESSQYEEKETSKAKEDELQKSLSMSSGFEPLGGSIVEEFETPPVYEEQEREVERVEERETKGVEKEGWWKKQVLTVYKNVKEAATLWSVFWATALVGIAFVGHRWQREKLQIQQLKLQFRINNERISCMVVPLKTAALSGNAHNHLVHDYSALG</sequence>
<accession>A0A833Q908</accession>
<proteinExistence type="predicted"/>
<keyword evidence="4" id="KW-1185">Reference proteome</keyword>
<dbReference type="Proteomes" id="UP000623129">
    <property type="component" value="Unassembled WGS sequence"/>
</dbReference>
<evidence type="ECO:0000313" key="3">
    <source>
        <dbReference type="EMBL" id="KAF3319850.1"/>
    </source>
</evidence>
<evidence type="ECO:0000313" key="4">
    <source>
        <dbReference type="Proteomes" id="UP000623129"/>
    </source>
</evidence>
<evidence type="ECO:0000256" key="2">
    <source>
        <dbReference type="SAM" id="Phobius"/>
    </source>
</evidence>
<comment type="caution">
    <text evidence="3">The sequence shown here is derived from an EMBL/GenBank/DDBJ whole genome shotgun (WGS) entry which is preliminary data.</text>
</comment>
<evidence type="ECO:0000256" key="1">
    <source>
        <dbReference type="SAM" id="MobiDB-lite"/>
    </source>
</evidence>
<dbReference type="AlphaFoldDB" id="A0A833Q908"/>
<reference evidence="3" key="1">
    <citation type="submission" date="2020-01" db="EMBL/GenBank/DDBJ databases">
        <title>Genome sequence of Kobresia littledalei, the first chromosome-level genome in the family Cyperaceae.</title>
        <authorList>
            <person name="Qu G."/>
        </authorList>
    </citation>
    <scope>NUCLEOTIDE SEQUENCE</scope>
    <source>
        <strain evidence="3">C.B.Clarke</strain>
        <tissue evidence="3">Leaf</tissue>
    </source>
</reference>